<dbReference type="InParanoid" id="A0A0D2GEN6"/>
<accession>A0A0D2GEN6</accession>
<evidence type="ECO:0000313" key="3">
    <source>
        <dbReference type="Proteomes" id="UP000032233"/>
    </source>
</evidence>
<organism evidence="2 3">
    <name type="scientific">Dethiosulfatarculus sandiegensis</name>
    <dbReference type="NCBI Taxonomy" id="1429043"/>
    <lineage>
        <taxon>Bacteria</taxon>
        <taxon>Pseudomonadati</taxon>
        <taxon>Thermodesulfobacteriota</taxon>
        <taxon>Desulfarculia</taxon>
        <taxon>Desulfarculales</taxon>
        <taxon>Desulfarculaceae</taxon>
        <taxon>Dethiosulfatarculus</taxon>
    </lineage>
</organism>
<dbReference type="AlphaFoldDB" id="A0A0D2GEN6"/>
<evidence type="ECO:0000256" key="1">
    <source>
        <dbReference type="SAM" id="Phobius"/>
    </source>
</evidence>
<feature type="transmembrane region" description="Helical" evidence="1">
    <location>
        <begin position="6"/>
        <end position="23"/>
    </location>
</feature>
<dbReference type="Proteomes" id="UP000032233">
    <property type="component" value="Unassembled WGS sequence"/>
</dbReference>
<sequence length="41" mass="4517">MDVAYLVFAGSLGGLILAIGMSIRDARKKARELEALLRELR</sequence>
<gene>
    <name evidence="2" type="ORF">X474_14230</name>
</gene>
<evidence type="ECO:0000313" key="2">
    <source>
        <dbReference type="EMBL" id="KIX13417.1"/>
    </source>
</evidence>
<name>A0A0D2GEN6_9BACT</name>
<reference evidence="2 3" key="1">
    <citation type="submission" date="2013-11" db="EMBL/GenBank/DDBJ databases">
        <title>Metagenomic analysis of a methanogenic consortium involved in long chain n-alkane degradation.</title>
        <authorList>
            <person name="Davidova I.A."/>
            <person name="Callaghan A.V."/>
            <person name="Wawrik B."/>
            <person name="Pruitt S."/>
            <person name="Marks C."/>
            <person name="Duncan K.E."/>
            <person name="Suflita J.M."/>
        </authorList>
    </citation>
    <scope>NUCLEOTIDE SEQUENCE [LARGE SCALE GENOMIC DNA]</scope>
    <source>
        <strain evidence="2 3">SPR</strain>
    </source>
</reference>
<comment type="caution">
    <text evidence="2">The sequence shown here is derived from an EMBL/GenBank/DDBJ whole genome shotgun (WGS) entry which is preliminary data.</text>
</comment>
<protein>
    <submittedName>
        <fullName evidence="2">Uncharacterized protein</fullName>
    </submittedName>
</protein>
<keyword evidence="1" id="KW-0812">Transmembrane</keyword>
<dbReference type="EMBL" id="AZAC01000016">
    <property type="protein sequence ID" value="KIX13417.1"/>
    <property type="molecule type" value="Genomic_DNA"/>
</dbReference>
<keyword evidence="3" id="KW-1185">Reference proteome</keyword>
<keyword evidence="1" id="KW-0472">Membrane</keyword>
<proteinExistence type="predicted"/>
<keyword evidence="1" id="KW-1133">Transmembrane helix</keyword>
<dbReference type="STRING" id="1429043.X474_14230"/>
<dbReference type="RefSeq" id="WP_269433190.1">
    <property type="nucleotide sequence ID" value="NZ_AZAC01000016.1"/>
</dbReference>